<dbReference type="EMBL" id="HBIN01001195">
    <property type="protein sequence ID" value="CAE0430328.1"/>
    <property type="molecule type" value="Transcribed_RNA"/>
</dbReference>
<name>A0A7S3LH29_9STRA</name>
<accession>A0A7S3LH29</accession>
<reference evidence="1" key="1">
    <citation type="submission" date="2021-01" db="EMBL/GenBank/DDBJ databases">
        <authorList>
            <person name="Corre E."/>
            <person name="Pelletier E."/>
            <person name="Niang G."/>
            <person name="Scheremetjew M."/>
            <person name="Finn R."/>
            <person name="Kale V."/>
            <person name="Holt S."/>
            <person name="Cochrane G."/>
            <person name="Meng A."/>
            <person name="Brown T."/>
            <person name="Cohen L."/>
        </authorList>
    </citation>
    <scope>NUCLEOTIDE SEQUENCE</scope>
    <source>
        <strain evidence="1">GSBS06</strain>
    </source>
</reference>
<dbReference type="PANTHER" id="PTHR39290:SF6">
    <property type="entry name" value="S-ADENOSYL-L-METHIONINE-DEPENDENT METHYLTRANSFERASES SUPERFAMILY PROTEIN"/>
    <property type="match status" value="1"/>
</dbReference>
<organism evidence="1">
    <name type="scientific">Aplanochytrium stocchinoi</name>
    <dbReference type="NCBI Taxonomy" id="215587"/>
    <lineage>
        <taxon>Eukaryota</taxon>
        <taxon>Sar</taxon>
        <taxon>Stramenopiles</taxon>
        <taxon>Bigyra</taxon>
        <taxon>Labyrinthulomycetes</taxon>
        <taxon>Thraustochytrida</taxon>
        <taxon>Thraustochytriidae</taxon>
        <taxon>Aplanochytrium</taxon>
    </lineage>
</organism>
<dbReference type="AlphaFoldDB" id="A0A7S3LH29"/>
<protein>
    <submittedName>
        <fullName evidence="1">Uncharacterized protein</fullName>
    </submittedName>
</protein>
<sequence length="391" mass="44412">MMHLDNLACKVYNSCIVATDKESTAAVLRILKEELPGYAAKLRSEKISSASAALLGTQLEQVEIAFASLHSVISPVILQRYHTSYSHIFVQLAPIFEIVFLQLSRLFDFNAECHLAYGKLATCTDLKEFSEREALQFQFLEPYAALQSTETWEGIVNDLQKQDVIKWENVIKSESIVLKCEIFRLLSLGLYITRELLVKRFAFSVPNDEALDWMQKQKYSCVVEIGCGKAYWSSLIRQMGIKVVAQDIYPAYENKDTDGSDAFLDDVKVGELNDSMIQELLALAVGNKTNGSVHGNIKGVAALLFCWVPKFPQTCEDFLRIISAFNSQQFKHNFLTCDIIVVGDNRLCGSPTFWTNLQSKYELVHRIPLPRFIGYLDSFEVYRYRSLSTNR</sequence>
<dbReference type="PANTHER" id="PTHR39290">
    <property type="entry name" value="C3H1-TYPE DOMAIN-CONTAINING PROTEIN-RELATED"/>
    <property type="match status" value="1"/>
</dbReference>
<dbReference type="SUPFAM" id="SSF53335">
    <property type="entry name" value="S-adenosyl-L-methionine-dependent methyltransferases"/>
    <property type="match status" value="1"/>
</dbReference>
<proteinExistence type="predicted"/>
<evidence type="ECO:0000313" key="1">
    <source>
        <dbReference type="EMBL" id="CAE0430328.1"/>
    </source>
</evidence>
<dbReference type="InterPro" id="IPR029063">
    <property type="entry name" value="SAM-dependent_MTases_sf"/>
</dbReference>
<gene>
    <name evidence="1" type="ORF">ASTO00021_LOCUS656</name>
</gene>